<dbReference type="GO" id="GO:0045174">
    <property type="term" value="F:glutathione dehydrogenase (ascorbate) activity"/>
    <property type="evidence" value="ECO:0007669"/>
    <property type="project" value="TreeGrafter"/>
</dbReference>
<protein>
    <submittedName>
        <fullName evidence="5">Glutathione S-transferase omega 2</fullName>
    </submittedName>
</protein>
<dbReference type="Pfam" id="PF13410">
    <property type="entry name" value="GST_C_2"/>
    <property type="match status" value="1"/>
</dbReference>
<dbReference type="InterPro" id="IPR010987">
    <property type="entry name" value="Glutathione-S-Trfase_C-like"/>
</dbReference>
<dbReference type="InterPro" id="IPR004045">
    <property type="entry name" value="Glutathione_S-Trfase_N"/>
</dbReference>
<dbReference type="PROSITE" id="PS50405">
    <property type="entry name" value="GST_CTER"/>
    <property type="match status" value="1"/>
</dbReference>
<evidence type="ECO:0000259" key="3">
    <source>
        <dbReference type="PROSITE" id="PS50404"/>
    </source>
</evidence>
<dbReference type="FunFam" id="3.40.30.10:FF:000123">
    <property type="entry name" value="Glutathione transferase o1"/>
    <property type="match status" value="1"/>
</dbReference>
<dbReference type="Gene3D" id="3.40.30.10">
    <property type="entry name" value="Glutaredoxin"/>
    <property type="match status" value="1"/>
</dbReference>
<dbReference type="FunFam" id="1.20.1050.10:FF:000009">
    <property type="entry name" value="Glutathione S-transferase omega-1"/>
    <property type="match status" value="1"/>
</dbReference>
<comment type="similarity">
    <text evidence="1">Belongs to the GST superfamily. Omega family.</text>
</comment>
<dbReference type="SUPFAM" id="SSF52833">
    <property type="entry name" value="Thioredoxin-like"/>
    <property type="match status" value="1"/>
</dbReference>
<dbReference type="AlphaFoldDB" id="A0A8F2TCE7"/>
<dbReference type="EMBL" id="MW759288">
    <property type="protein sequence ID" value="QWV59557.1"/>
    <property type="molecule type" value="mRNA"/>
</dbReference>
<dbReference type="InterPro" id="IPR005442">
    <property type="entry name" value="GST_omega"/>
</dbReference>
<dbReference type="InterPro" id="IPR036249">
    <property type="entry name" value="Thioredoxin-like_sf"/>
</dbReference>
<accession>A0A8F2TCE7</accession>
<dbReference type="SFLD" id="SFLDG00358">
    <property type="entry name" value="Main_(cytGST)"/>
    <property type="match status" value="1"/>
</dbReference>
<dbReference type="InterPro" id="IPR036282">
    <property type="entry name" value="Glutathione-S-Trfase_C_sf"/>
</dbReference>
<dbReference type="SUPFAM" id="SSF47616">
    <property type="entry name" value="GST C-terminal domain-like"/>
    <property type="match status" value="1"/>
</dbReference>
<evidence type="ECO:0000313" key="5">
    <source>
        <dbReference type="EMBL" id="QWV59557.1"/>
    </source>
</evidence>
<evidence type="ECO:0000256" key="1">
    <source>
        <dbReference type="ARBA" id="ARBA00011067"/>
    </source>
</evidence>
<dbReference type="SFLD" id="SFLDS00019">
    <property type="entry name" value="Glutathione_Transferase_(cytos"/>
    <property type="match status" value="1"/>
</dbReference>
<organism evidence="5">
    <name type="scientific">Lasioderma serricorne</name>
    <name type="common">cigarette beetle</name>
    <dbReference type="NCBI Taxonomy" id="295660"/>
    <lineage>
        <taxon>Eukaryota</taxon>
        <taxon>Metazoa</taxon>
        <taxon>Ecdysozoa</taxon>
        <taxon>Arthropoda</taxon>
        <taxon>Hexapoda</taxon>
        <taxon>Insecta</taxon>
        <taxon>Pterygota</taxon>
        <taxon>Neoptera</taxon>
        <taxon>Endopterygota</taxon>
        <taxon>Coleoptera</taxon>
        <taxon>Polyphaga</taxon>
        <taxon>Bostrichiformia</taxon>
        <taxon>Ptinidae</taxon>
        <taxon>Xyletininae</taxon>
        <taxon>Lasioderma</taxon>
    </lineage>
</organism>
<keyword evidence="5" id="KW-0808">Transferase</keyword>
<keyword evidence="2" id="KW-0560">Oxidoreductase</keyword>
<dbReference type="InterPro" id="IPR050983">
    <property type="entry name" value="GST_Omega/HSP26"/>
</dbReference>
<dbReference type="PANTHER" id="PTHR43968:SF6">
    <property type="entry name" value="GLUTATHIONE S-TRANSFERASE OMEGA"/>
    <property type="match status" value="1"/>
</dbReference>
<dbReference type="GO" id="GO:0006749">
    <property type="term" value="P:glutathione metabolic process"/>
    <property type="evidence" value="ECO:0007669"/>
    <property type="project" value="TreeGrafter"/>
</dbReference>
<dbReference type="PANTHER" id="PTHR43968">
    <property type="match status" value="1"/>
</dbReference>
<dbReference type="GO" id="GO:0004364">
    <property type="term" value="F:glutathione transferase activity"/>
    <property type="evidence" value="ECO:0007669"/>
    <property type="project" value="InterPro"/>
</dbReference>
<feature type="domain" description="GST N-terminal" evidence="3">
    <location>
        <begin position="18"/>
        <end position="94"/>
    </location>
</feature>
<evidence type="ECO:0000259" key="4">
    <source>
        <dbReference type="PROSITE" id="PS50405"/>
    </source>
</evidence>
<evidence type="ECO:0000256" key="2">
    <source>
        <dbReference type="ARBA" id="ARBA00023002"/>
    </source>
</evidence>
<dbReference type="PROSITE" id="PS50404">
    <property type="entry name" value="GST_NTER"/>
    <property type="match status" value="1"/>
</dbReference>
<dbReference type="InterPro" id="IPR040079">
    <property type="entry name" value="Glutathione_S-Trfase"/>
</dbReference>
<name>A0A8F2TCE7_9COLE</name>
<dbReference type="Gene3D" id="1.20.1050.10">
    <property type="match status" value="1"/>
</dbReference>
<dbReference type="Pfam" id="PF13417">
    <property type="entry name" value="GST_N_3"/>
    <property type="match status" value="1"/>
</dbReference>
<proteinExistence type="evidence at transcript level"/>
<feature type="domain" description="GST C-terminal" evidence="4">
    <location>
        <begin position="99"/>
        <end position="227"/>
    </location>
</feature>
<dbReference type="PRINTS" id="PR01625">
    <property type="entry name" value="GSTRNSFRASEO"/>
</dbReference>
<dbReference type="GO" id="GO:0005737">
    <property type="term" value="C:cytoplasm"/>
    <property type="evidence" value="ECO:0007669"/>
    <property type="project" value="InterPro"/>
</dbReference>
<sequence>MSSRHLAKGSRAPPSAKGKLRLYSNRFCPCAQRVHLVLDIKKISYDVVYINLSSIPDWFSSIGKVPALETETGDILTESLIIADYLDEKYPQHKLHSNDPLQKAKDRLLLERFNKVIHTMYKVLLTSARSFTDEPEETISEGLEMFENELNNRSGSYFGGSKPGMLDYMIWPWCERADILKLFGNQYALKKDEFKKLMEWRGFMLLDEAVQNNFLDADTHIRYVQSYRCGIPDYDQILAH</sequence>
<reference evidence="5" key="1">
    <citation type="submission" date="2021-03" db="EMBL/GenBank/DDBJ databases">
        <title>Identification of cDNAs encoding glutathione S-transferases from the cigarette beetle Lasioderma serricorne.</title>
        <authorList>
            <person name="Liu S."/>
        </authorList>
    </citation>
    <scope>NUCLEOTIDE SEQUENCE</scope>
    <source>
        <strain evidence="5">HF</strain>
    </source>
</reference>